<reference evidence="6 7" key="1">
    <citation type="journal article" date="2016" name="Int. J. Syst. Evol. Microbiol.">
        <title>Chitinibacter fontanus sp. nov., isolated from a spring.</title>
        <authorList>
            <person name="Sheu S.Y."/>
            <person name="Li Y.S."/>
            <person name="Young C.C."/>
            <person name="Chen W.M."/>
        </authorList>
    </citation>
    <scope>NUCLEOTIDE SEQUENCE [LARGE SCALE GENOMIC DNA]</scope>
    <source>
        <strain evidence="6 7">STM-7</strain>
    </source>
</reference>
<evidence type="ECO:0000313" key="6">
    <source>
        <dbReference type="EMBL" id="QLI80755.1"/>
    </source>
</evidence>
<keyword evidence="4" id="KW-0804">Transcription</keyword>
<dbReference type="FunFam" id="1.10.10.10:FF:000001">
    <property type="entry name" value="LysR family transcriptional regulator"/>
    <property type="match status" value="1"/>
</dbReference>
<dbReference type="GO" id="GO:0000976">
    <property type="term" value="F:transcription cis-regulatory region binding"/>
    <property type="evidence" value="ECO:0007669"/>
    <property type="project" value="TreeGrafter"/>
</dbReference>
<dbReference type="PROSITE" id="PS50931">
    <property type="entry name" value="HTH_LYSR"/>
    <property type="match status" value="1"/>
</dbReference>
<dbReference type="Proteomes" id="UP000510822">
    <property type="component" value="Chromosome"/>
</dbReference>
<evidence type="ECO:0000256" key="1">
    <source>
        <dbReference type="ARBA" id="ARBA00009437"/>
    </source>
</evidence>
<dbReference type="GO" id="GO:0003700">
    <property type="term" value="F:DNA-binding transcription factor activity"/>
    <property type="evidence" value="ECO:0007669"/>
    <property type="project" value="InterPro"/>
</dbReference>
<dbReference type="EMBL" id="CP058952">
    <property type="protein sequence ID" value="QLI80755.1"/>
    <property type="molecule type" value="Genomic_DNA"/>
</dbReference>
<dbReference type="Pfam" id="PF03466">
    <property type="entry name" value="LysR_substrate"/>
    <property type="match status" value="1"/>
</dbReference>
<name>A0A7D5V8I6_9NEIS</name>
<dbReference type="CDD" id="cd05466">
    <property type="entry name" value="PBP2_LTTR_substrate"/>
    <property type="match status" value="1"/>
</dbReference>
<dbReference type="PANTHER" id="PTHR30126:SF91">
    <property type="entry name" value="LYSR FAMILY TRANSCRIPTIONAL REGULATOR"/>
    <property type="match status" value="1"/>
</dbReference>
<gene>
    <name evidence="6" type="ORF">HZU75_03965</name>
</gene>
<dbReference type="InterPro" id="IPR036390">
    <property type="entry name" value="WH_DNA-bd_sf"/>
</dbReference>
<keyword evidence="2" id="KW-0805">Transcription regulation</keyword>
<dbReference type="PANTHER" id="PTHR30126">
    <property type="entry name" value="HTH-TYPE TRANSCRIPTIONAL REGULATOR"/>
    <property type="match status" value="1"/>
</dbReference>
<keyword evidence="7" id="KW-1185">Reference proteome</keyword>
<protein>
    <submittedName>
        <fullName evidence="6">LysR family transcriptional regulator</fullName>
    </submittedName>
</protein>
<organism evidence="6 7">
    <name type="scientific">Chitinibacter fontanus</name>
    <dbReference type="NCBI Taxonomy" id="1737446"/>
    <lineage>
        <taxon>Bacteria</taxon>
        <taxon>Pseudomonadati</taxon>
        <taxon>Pseudomonadota</taxon>
        <taxon>Betaproteobacteria</taxon>
        <taxon>Neisseriales</taxon>
        <taxon>Chitinibacteraceae</taxon>
        <taxon>Chitinibacter</taxon>
    </lineage>
</organism>
<evidence type="ECO:0000256" key="4">
    <source>
        <dbReference type="ARBA" id="ARBA00023163"/>
    </source>
</evidence>
<evidence type="ECO:0000256" key="3">
    <source>
        <dbReference type="ARBA" id="ARBA00023125"/>
    </source>
</evidence>
<comment type="similarity">
    <text evidence="1">Belongs to the LysR transcriptional regulatory family.</text>
</comment>
<dbReference type="Gene3D" id="3.40.190.290">
    <property type="match status" value="1"/>
</dbReference>
<dbReference type="SUPFAM" id="SSF53850">
    <property type="entry name" value="Periplasmic binding protein-like II"/>
    <property type="match status" value="1"/>
</dbReference>
<feature type="domain" description="HTH lysR-type" evidence="5">
    <location>
        <begin position="1"/>
        <end position="60"/>
    </location>
</feature>
<evidence type="ECO:0000259" key="5">
    <source>
        <dbReference type="PROSITE" id="PS50931"/>
    </source>
</evidence>
<dbReference type="InterPro" id="IPR036388">
    <property type="entry name" value="WH-like_DNA-bd_sf"/>
</dbReference>
<dbReference type="SUPFAM" id="SSF46785">
    <property type="entry name" value="Winged helix' DNA-binding domain"/>
    <property type="match status" value="1"/>
</dbReference>
<dbReference type="AlphaFoldDB" id="A0A7D5V8I6"/>
<dbReference type="RefSeq" id="WP_180307889.1">
    <property type="nucleotide sequence ID" value="NZ_CP058952.1"/>
</dbReference>
<dbReference type="Pfam" id="PF00126">
    <property type="entry name" value="HTH_1"/>
    <property type="match status" value="1"/>
</dbReference>
<sequence>MFNSIDSLTAFVHAAQLGSFSAAARHMGKSQSTVSEAISQLEIDAGVALFDRRTRQPTLTAAGARLLSHAQHVLHSHAALRQQALALQGGEEAQLGIVLSDTFQSQAFETLLTAFAERFPLLSLECLVGEDDDVLALLRSGRAQLGVMRAQGRYQADVSAQAMPGQTAMALYVGAEHPLAQVAQVDEAQLLQHRELRLSTYTSSQAGPHSPRCWLAPSYLLLLELTARNFGWAALPTWLAAQFGHGQLVQLKTANWPQATTLDLVWLRTAQLGPAACWLIEQLQHAGHTVAVR</sequence>
<dbReference type="PRINTS" id="PR00039">
    <property type="entry name" value="HTHLYSR"/>
</dbReference>
<evidence type="ECO:0000313" key="7">
    <source>
        <dbReference type="Proteomes" id="UP000510822"/>
    </source>
</evidence>
<dbReference type="InterPro" id="IPR000847">
    <property type="entry name" value="LysR_HTH_N"/>
</dbReference>
<evidence type="ECO:0000256" key="2">
    <source>
        <dbReference type="ARBA" id="ARBA00023015"/>
    </source>
</evidence>
<dbReference type="Gene3D" id="1.10.10.10">
    <property type="entry name" value="Winged helix-like DNA-binding domain superfamily/Winged helix DNA-binding domain"/>
    <property type="match status" value="1"/>
</dbReference>
<dbReference type="KEGG" id="cfon:HZU75_03965"/>
<proteinExistence type="inferred from homology"/>
<dbReference type="InterPro" id="IPR005119">
    <property type="entry name" value="LysR_subst-bd"/>
</dbReference>
<accession>A0A7D5V8I6</accession>
<keyword evidence="3" id="KW-0238">DNA-binding</keyword>